<dbReference type="EMBL" id="JABSTQ010005160">
    <property type="protein sequence ID" value="KAG0439981.1"/>
    <property type="molecule type" value="Genomic_DNA"/>
</dbReference>
<evidence type="ECO:0000313" key="1">
    <source>
        <dbReference type="EMBL" id="KAG0439981.1"/>
    </source>
</evidence>
<reference evidence="1 2" key="1">
    <citation type="journal article" date="2020" name="Cell">
        <title>Large-Scale Comparative Analyses of Tick Genomes Elucidate Their Genetic Diversity and Vector Capacities.</title>
        <authorList>
            <consortium name="Tick Genome and Microbiome Consortium (TIGMIC)"/>
            <person name="Jia N."/>
            <person name="Wang J."/>
            <person name="Shi W."/>
            <person name="Du L."/>
            <person name="Sun Y."/>
            <person name="Zhan W."/>
            <person name="Jiang J.F."/>
            <person name="Wang Q."/>
            <person name="Zhang B."/>
            <person name="Ji P."/>
            <person name="Bell-Sakyi L."/>
            <person name="Cui X.M."/>
            <person name="Yuan T.T."/>
            <person name="Jiang B.G."/>
            <person name="Yang W.F."/>
            <person name="Lam T.T."/>
            <person name="Chang Q.C."/>
            <person name="Ding S.J."/>
            <person name="Wang X.J."/>
            <person name="Zhu J.G."/>
            <person name="Ruan X.D."/>
            <person name="Zhao L."/>
            <person name="Wei J.T."/>
            <person name="Ye R.Z."/>
            <person name="Que T.C."/>
            <person name="Du C.H."/>
            <person name="Zhou Y.H."/>
            <person name="Cheng J.X."/>
            <person name="Dai P.F."/>
            <person name="Guo W.B."/>
            <person name="Han X.H."/>
            <person name="Huang E.J."/>
            <person name="Li L.F."/>
            <person name="Wei W."/>
            <person name="Gao Y.C."/>
            <person name="Liu J.Z."/>
            <person name="Shao H.Z."/>
            <person name="Wang X."/>
            <person name="Wang C.C."/>
            <person name="Yang T.C."/>
            <person name="Huo Q.B."/>
            <person name="Li W."/>
            <person name="Chen H.Y."/>
            <person name="Chen S.E."/>
            <person name="Zhou L.G."/>
            <person name="Ni X.B."/>
            <person name="Tian J.H."/>
            <person name="Sheng Y."/>
            <person name="Liu T."/>
            <person name="Pan Y.S."/>
            <person name="Xia L.Y."/>
            <person name="Li J."/>
            <person name="Zhao F."/>
            <person name="Cao W.C."/>
        </authorList>
    </citation>
    <scope>NUCLEOTIDE SEQUENCE [LARGE SCALE GENOMIC DNA]</scope>
    <source>
        <strain evidence="1">Iper-2018</strain>
    </source>
</reference>
<gene>
    <name evidence="1" type="ORF">HPB47_016448</name>
</gene>
<protein>
    <submittedName>
        <fullName evidence="1">Uncharacterized protein</fullName>
    </submittedName>
</protein>
<sequence length="169" mass="19010">MQRESSTRAPSGAGPYARVVDSKSAPTACSRRRSQRLRDQEQRKAPYGAPPIQVIATRLPMGDLQRLPPELLVQIFLRCEVCSLGVLSMCSKALRDRVAEFVGSTTGVRSLCPPCVLSSDVLQYCRTLGLQMKRITCLFPTEKRLNMMRPFFKMVKQHVLDSRLENVPE</sequence>
<comment type="caution">
    <text evidence="1">The sequence shown here is derived from an EMBL/GenBank/DDBJ whole genome shotgun (WGS) entry which is preliminary data.</text>
</comment>
<accession>A0AC60QRU5</accession>
<name>A0AC60QRU5_IXOPE</name>
<keyword evidence="2" id="KW-1185">Reference proteome</keyword>
<dbReference type="Proteomes" id="UP000805193">
    <property type="component" value="Unassembled WGS sequence"/>
</dbReference>
<evidence type="ECO:0000313" key="2">
    <source>
        <dbReference type="Proteomes" id="UP000805193"/>
    </source>
</evidence>
<organism evidence="1 2">
    <name type="scientific">Ixodes persulcatus</name>
    <name type="common">Taiga tick</name>
    <dbReference type="NCBI Taxonomy" id="34615"/>
    <lineage>
        <taxon>Eukaryota</taxon>
        <taxon>Metazoa</taxon>
        <taxon>Ecdysozoa</taxon>
        <taxon>Arthropoda</taxon>
        <taxon>Chelicerata</taxon>
        <taxon>Arachnida</taxon>
        <taxon>Acari</taxon>
        <taxon>Parasitiformes</taxon>
        <taxon>Ixodida</taxon>
        <taxon>Ixodoidea</taxon>
        <taxon>Ixodidae</taxon>
        <taxon>Ixodinae</taxon>
        <taxon>Ixodes</taxon>
    </lineage>
</organism>
<proteinExistence type="predicted"/>